<proteinExistence type="inferred from homology"/>
<dbReference type="SMART" id="SM00109">
    <property type="entry name" value="C1"/>
    <property type="match status" value="2"/>
</dbReference>
<feature type="region of interest" description="Disordered" evidence="13">
    <location>
        <begin position="1300"/>
        <end position="1339"/>
    </location>
</feature>
<dbReference type="Pfam" id="PF00130">
    <property type="entry name" value="C1_1"/>
    <property type="match status" value="2"/>
</dbReference>
<keyword evidence="14" id="KW-0812">Transmembrane</keyword>
<reference evidence="18" key="1">
    <citation type="journal article" date="2015" name="PLoS ONE">
        <title>Comprehensive Evaluation of Toxoplasma gondii VEG and Neospora caninum LIV Genomes with Tachyzoite Stage Transcriptome and Proteome Defines Novel Transcript Features.</title>
        <authorList>
            <person name="Ramaprasad A."/>
            <person name="Mourier T."/>
            <person name="Naeem R."/>
            <person name="Malas T.B."/>
            <person name="Moussa E."/>
            <person name="Panigrahi A."/>
            <person name="Vermont S.J."/>
            <person name="Otto T.D."/>
            <person name="Wastling J."/>
            <person name="Pain A."/>
        </authorList>
    </citation>
    <scope>NUCLEOTIDE SEQUENCE</scope>
    <source>
        <strain evidence="18">Liverpool</strain>
    </source>
</reference>
<dbReference type="Gene3D" id="3.30.60.20">
    <property type="match status" value="2"/>
</dbReference>
<feature type="compositionally biased region" description="Basic and acidic residues" evidence="13">
    <location>
        <begin position="1596"/>
        <end position="1613"/>
    </location>
</feature>
<keyword evidence="9" id="KW-0862">Zinc</keyword>
<feature type="region of interest" description="Disordered" evidence="13">
    <location>
        <begin position="1638"/>
        <end position="1686"/>
    </location>
</feature>
<dbReference type="InterPro" id="IPR002219">
    <property type="entry name" value="PKC_DAG/PE"/>
</dbReference>
<dbReference type="InterPro" id="IPR046349">
    <property type="entry name" value="C1-like_sf"/>
</dbReference>
<feature type="compositionally biased region" description="Polar residues" evidence="13">
    <location>
        <begin position="470"/>
        <end position="493"/>
    </location>
</feature>
<accession>A0A0F7U7H0</accession>
<keyword evidence="3 12" id="KW-0808">Transferase</keyword>
<keyword evidence="4" id="KW-0479">Metal-binding</keyword>
<keyword evidence="7" id="KW-0863">Zinc-finger</keyword>
<dbReference type="InterPro" id="IPR001206">
    <property type="entry name" value="Diacylglycerol_kinase_cat_dom"/>
</dbReference>
<sequence length="1850" mass="200277">MARLASRPRRPRVSSSCRSCLALLLALGPCFAVPASPSPPDASDDLGCAYYGDSDCPSFLSFAAQTLALCFRTCRQVAATAAHAVLSGLARLTPFLDTDGASARMIHVVLSVLATASFLLLLSQIFWRYRVHHYNKAGSHGLIPKSLHQWEPFSSSSSPRYCSVCRQLISGFLIYRNTGWACSLCQRYAHTKCLRLAERLDCKTPCLPAPTPHVFVQGNLSADATCCCCGLACSSNFGLDGLRCLWCNRTLHEECRHRLPSPLCDLGPFRQLILPPSAVSLSFSLLSSNRGLLRVASSLWGRVGVKEVVKEGFKEGLREMQEGVRKFNEAIVQPLKKSLKFEQRQIAPGETGAEEPEKTPDKKREATRRTTQLETAQDERETDEERSGGGERHDQDEEDTNERKTTARKVASVRKAEGEHAQTRGEATSNPDGEQRQEGTEGDRGDTALLGLGRQDESKTRGERRRPISSLVSAISTATEQGRSEQLASSSPGVSFAEPPTKPEAAAPSQPSGVAREAVGLHTAGGAGEDAESTEEGRRCEKGSAGESLDRGQAVGDPVEERRGSEPVARLRDLEDAEASWNPDSSPENRSVETCKAWKSRSAPRKSGGCEVGLDAQEKTHRGPVSDLSSSASFSPGDGREARGSSAESAESAESAARGDAEGRGKTDHERETLAETHLKTESESDDPAGEGTLEYLREPSEAEGPTAWRAKRREEPEDTQDENEGTRQAFPRQVSEALEKGEDDSGVSGKKLRLNATRKVGMPPGTGSKARRKDSSRTQMMYSVAKAMPPMASVWRLRSNPSLWFSEPQATPLLVFVNVKSGGQTGKTIYKDLVGILNPLQVIDIQAEGGPTRALTFFRPLAMTKRLRVLVCGGDGTVGWIIDSIHKVYGAESLEDDRSSEGQTGEDADSGDAALPISTPGSETGSRGASRTTDADSERHRGALRKEKERAKRERACDLRSLVPVGICPLGTGNDLSNVLGWGFSFDGDIMKHLLKIQSAVSSTLDLWKVKVTSDKTNATLVETTFSNYLDVGVAARIVLKFHKLREENPELFQSRLGNKFLYGEVGFRDFLVTPNIALRGLKIFCDGEEIALPYLEGICVVNIPSFAGGVELWDASPESWARTSPSAPGRFSPFPSLRYSSHDLGRVSRSPLPSLPGFHKREAKQAPSRSTHNAFALPLTQRQQHARPTTREERKAVEAAHTLSDPPPFAPPSAAFAHFEAGAAHAFASRSVSARQAGPFEAAAEEETLGRCCCCGAKIAPPLPRDGAASRPPLFAPGFRAADEPACSAAIGKCPRERSAGARLRTPSPHRARSRLSRNGNSERAPGTDLFRQRKRARHAESLGASSFWASPLPSLRFASKHKTPRVPASGPRRAWPGRRCVSEEGREARRGARRRFPDFLGQEGEFEDLPRDRRRTVSGRSLASPETVAALADAELAAKDAACARGRESPEKSVGEEGGGRLGRGPVASRSPVSRIRADDRKRSGAAAAAGGTCPTCRQPVKVSVSELSPPCGAIRRAAEARPGHCDVARARPCLPEGRTQAFVCGECCGCTAGKERTRAGLVVPGREDREGRERKSCGSTRKSSSCGPRRAGSRDSGRGDRKTPDDARRAGRGYATCERAATLQMDAFQEESNFPCAGEPASLGPQPEGLGGRREASAEAQGRIRREDSQRREAAKAANSPTRWRQQIINDQLIEVVGFKSLFHLGQVQVGLAKPVRICQGRDIKLILPQEIPLQIDGEPTMLQPETTMHITWNGETPVLLASDKSAQTQTLAAVQQSRPAQRLPVRPARVRVPETFLTRVFPLSLSLFALARLSLSLRLRSLGREAPLLPVLSPSRPPSQRSSLA</sequence>
<dbReference type="SUPFAM" id="SSF57889">
    <property type="entry name" value="Cysteine-rich domain"/>
    <property type="match status" value="2"/>
</dbReference>
<evidence type="ECO:0000256" key="3">
    <source>
        <dbReference type="ARBA" id="ARBA00022679"/>
    </source>
</evidence>
<feature type="compositionally biased region" description="Basic and acidic residues" evidence="13">
    <location>
        <begin position="355"/>
        <end position="368"/>
    </location>
</feature>
<evidence type="ECO:0000256" key="10">
    <source>
        <dbReference type="ARBA" id="ARBA00022840"/>
    </source>
</evidence>
<feature type="signal peptide" evidence="15">
    <location>
        <begin position="1"/>
        <end position="32"/>
    </location>
</feature>
<dbReference type="SMART" id="SM00046">
    <property type="entry name" value="DAGKc"/>
    <property type="match status" value="1"/>
</dbReference>
<evidence type="ECO:0000256" key="14">
    <source>
        <dbReference type="SAM" id="Phobius"/>
    </source>
</evidence>
<evidence type="ECO:0000313" key="18">
    <source>
        <dbReference type="EMBL" id="CEL65758.1"/>
    </source>
</evidence>
<gene>
    <name evidence="18" type="ORF">BN1204_015910</name>
</gene>
<evidence type="ECO:0000256" key="1">
    <source>
        <dbReference type="ARBA" id="ARBA00004370"/>
    </source>
</evidence>
<evidence type="ECO:0000256" key="15">
    <source>
        <dbReference type="SAM" id="SignalP"/>
    </source>
</evidence>
<evidence type="ECO:0000256" key="13">
    <source>
        <dbReference type="SAM" id="MobiDB-lite"/>
    </source>
</evidence>
<evidence type="ECO:0000256" key="7">
    <source>
        <dbReference type="ARBA" id="ARBA00022771"/>
    </source>
</evidence>
<dbReference type="CDD" id="cd20805">
    <property type="entry name" value="C1_DGK_rpt2"/>
    <property type="match status" value="1"/>
</dbReference>
<dbReference type="GO" id="GO:0016020">
    <property type="term" value="C:membrane"/>
    <property type="evidence" value="ECO:0007669"/>
    <property type="project" value="UniProtKB-SubCell"/>
</dbReference>
<dbReference type="EMBL" id="LN714480">
    <property type="protein sequence ID" value="CEL65758.1"/>
    <property type="molecule type" value="Genomic_DNA"/>
</dbReference>
<keyword evidence="6 12" id="KW-0547">Nucleotide-binding</keyword>
<feature type="region of interest" description="Disordered" evidence="13">
    <location>
        <begin position="1153"/>
        <end position="1173"/>
    </location>
</feature>
<dbReference type="GO" id="GO:0008270">
    <property type="term" value="F:zinc ion binding"/>
    <property type="evidence" value="ECO:0007669"/>
    <property type="project" value="UniProtKB-KW"/>
</dbReference>
<dbReference type="PANTHER" id="PTHR11255">
    <property type="entry name" value="DIACYLGLYCEROL KINASE"/>
    <property type="match status" value="1"/>
</dbReference>
<feature type="compositionally biased region" description="Basic and acidic residues" evidence="13">
    <location>
        <begin position="559"/>
        <end position="574"/>
    </location>
</feature>
<feature type="compositionally biased region" description="Low complexity" evidence="13">
    <location>
        <begin position="497"/>
        <end position="508"/>
    </location>
</feature>
<dbReference type="GO" id="GO:0007200">
    <property type="term" value="P:phospholipase C-activating G protein-coupled receptor signaling pathway"/>
    <property type="evidence" value="ECO:0007669"/>
    <property type="project" value="InterPro"/>
</dbReference>
<evidence type="ECO:0000259" key="17">
    <source>
        <dbReference type="PROSITE" id="PS50146"/>
    </source>
</evidence>
<dbReference type="SMART" id="SM00045">
    <property type="entry name" value="DAGKa"/>
    <property type="match status" value="1"/>
</dbReference>
<feature type="compositionally biased region" description="Polar residues" evidence="13">
    <location>
        <begin position="920"/>
        <end position="933"/>
    </location>
</feature>
<keyword evidence="5" id="KW-0677">Repeat</keyword>
<dbReference type="GO" id="GO:0005524">
    <property type="term" value="F:ATP binding"/>
    <property type="evidence" value="ECO:0007669"/>
    <property type="project" value="UniProtKB-KW"/>
</dbReference>
<evidence type="ECO:0000256" key="12">
    <source>
        <dbReference type="RuleBase" id="RU361128"/>
    </source>
</evidence>
<dbReference type="PROSITE" id="PS50146">
    <property type="entry name" value="DAGK"/>
    <property type="match status" value="1"/>
</dbReference>
<keyword evidence="15" id="KW-0732">Signal</keyword>
<protein>
    <recommendedName>
        <fullName evidence="12">Diacylglycerol kinase</fullName>
        <shortName evidence="12">DAG kinase</shortName>
        <ecNumber evidence="12">2.7.1.107</ecNumber>
    </recommendedName>
</protein>
<feature type="chain" id="PRO_5002523021" description="Diacylglycerol kinase" evidence="15">
    <location>
        <begin position="33"/>
        <end position="1850"/>
    </location>
</feature>
<feature type="compositionally biased region" description="Basic and acidic residues" evidence="13">
    <location>
        <begin position="433"/>
        <end position="446"/>
    </location>
</feature>
<comment type="catalytic activity">
    <reaction evidence="12">
        <text>a 1,2-diacyl-sn-glycerol + ATP = a 1,2-diacyl-sn-glycero-3-phosphate + ADP + H(+)</text>
        <dbReference type="Rhea" id="RHEA:10272"/>
        <dbReference type="ChEBI" id="CHEBI:15378"/>
        <dbReference type="ChEBI" id="CHEBI:17815"/>
        <dbReference type="ChEBI" id="CHEBI:30616"/>
        <dbReference type="ChEBI" id="CHEBI:58608"/>
        <dbReference type="ChEBI" id="CHEBI:456216"/>
        <dbReference type="EC" id="2.7.1.107"/>
    </reaction>
</comment>
<evidence type="ECO:0000256" key="8">
    <source>
        <dbReference type="ARBA" id="ARBA00022777"/>
    </source>
</evidence>
<name>A0A0F7U7H0_NEOCL</name>
<evidence type="ECO:0000256" key="2">
    <source>
        <dbReference type="ARBA" id="ARBA00009280"/>
    </source>
</evidence>
<keyword evidence="10 12" id="KW-0067">ATP-binding</keyword>
<dbReference type="SUPFAM" id="SSF111331">
    <property type="entry name" value="NAD kinase/diacylglycerol kinase-like"/>
    <property type="match status" value="2"/>
</dbReference>
<feature type="compositionally biased region" description="Basic and acidic residues" evidence="13">
    <location>
        <begin position="535"/>
        <end position="550"/>
    </location>
</feature>
<keyword evidence="8 12" id="KW-0418">Kinase</keyword>
<dbReference type="Gene3D" id="3.40.50.10330">
    <property type="entry name" value="Probable inorganic polyphosphate/atp-NAD kinase, domain 1"/>
    <property type="match status" value="1"/>
</dbReference>
<evidence type="ECO:0000259" key="16">
    <source>
        <dbReference type="PROSITE" id="PS50081"/>
    </source>
</evidence>
<evidence type="ECO:0000256" key="11">
    <source>
        <dbReference type="ARBA" id="ARBA00023136"/>
    </source>
</evidence>
<feature type="region of interest" description="Disordered" evidence="13">
    <location>
        <begin position="1363"/>
        <end position="1383"/>
    </location>
</feature>
<keyword evidence="11 14" id="KW-0472">Membrane</keyword>
<feature type="region of interest" description="Disordered" evidence="13">
    <location>
        <begin position="342"/>
        <end position="778"/>
    </location>
</feature>
<comment type="similarity">
    <text evidence="2 12">Belongs to the eukaryotic diacylglycerol kinase family.</text>
</comment>
<feature type="domain" description="DAGKc" evidence="17">
    <location>
        <begin position="809"/>
        <end position="1015"/>
    </location>
</feature>
<feature type="compositionally biased region" description="Basic and acidic residues" evidence="13">
    <location>
        <begin position="414"/>
        <end position="423"/>
    </location>
</feature>
<dbReference type="PROSITE" id="PS00479">
    <property type="entry name" value="ZF_DAG_PE_1"/>
    <property type="match status" value="1"/>
</dbReference>
<feature type="domain" description="Phorbol-ester/DAG-type" evidence="16">
    <location>
        <begin position="212"/>
        <end position="264"/>
    </location>
</feature>
<feature type="transmembrane region" description="Helical" evidence="14">
    <location>
        <begin position="108"/>
        <end position="127"/>
    </location>
</feature>
<feature type="region of interest" description="Disordered" evidence="13">
    <location>
        <begin position="1404"/>
        <end position="1424"/>
    </location>
</feature>
<dbReference type="InterPro" id="IPR037607">
    <property type="entry name" value="DGK"/>
</dbReference>
<feature type="region of interest" description="Disordered" evidence="13">
    <location>
        <begin position="1445"/>
        <end position="1497"/>
    </location>
</feature>
<dbReference type="EC" id="2.7.1.107" evidence="12"/>
<feature type="region of interest" description="Disordered" evidence="13">
    <location>
        <begin position="894"/>
        <end position="951"/>
    </location>
</feature>
<dbReference type="InterPro" id="IPR016064">
    <property type="entry name" value="NAD/diacylglycerol_kinase_sf"/>
</dbReference>
<comment type="subcellular location">
    <subcellularLocation>
        <location evidence="1">Membrane</location>
    </subcellularLocation>
</comment>
<evidence type="ECO:0000256" key="5">
    <source>
        <dbReference type="ARBA" id="ARBA00022737"/>
    </source>
</evidence>
<dbReference type="CDD" id="cd00029">
    <property type="entry name" value="C1"/>
    <property type="match status" value="1"/>
</dbReference>
<feature type="compositionally biased region" description="Basic and acidic residues" evidence="13">
    <location>
        <begin position="377"/>
        <end position="405"/>
    </location>
</feature>
<feature type="compositionally biased region" description="Basic and acidic residues" evidence="13">
    <location>
        <begin position="1655"/>
        <end position="1679"/>
    </location>
</feature>
<dbReference type="Pfam" id="PF00609">
    <property type="entry name" value="DAGK_acc"/>
    <property type="match status" value="2"/>
</dbReference>
<dbReference type="InterPro" id="IPR000756">
    <property type="entry name" value="Diacylglycerol_kin_accessory"/>
</dbReference>
<feature type="compositionally biased region" description="Basic and acidic residues" evidence="13">
    <location>
        <begin position="657"/>
        <end position="683"/>
    </location>
</feature>
<feature type="compositionally biased region" description="Basic and acidic residues" evidence="13">
    <location>
        <begin position="1569"/>
        <end position="1580"/>
    </location>
</feature>
<evidence type="ECO:0000256" key="9">
    <source>
        <dbReference type="ARBA" id="ARBA00022833"/>
    </source>
</evidence>
<evidence type="ECO:0000256" key="6">
    <source>
        <dbReference type="ARBA" id="ARBA00022741"/>
    </source>
</evidence>
<feature type="domain" description="Phorbol-ester/DAG-type" evidence="16">
    <location>
        <begin position="147"/>
        <end position="202"/>
    </location>
</feature>
<dbReference type="PANTHER" id="PTHR11255:SF54">
    <property type="entry name" value="DIACYLGLYCEROL KINASE THETA"/>
    <property type="match status" value="1"/>
</dbReference>
<dbReference type="InterPro" id="IPR017438">
    <property type="entry name" value="ATP-NAD_kinase_N"/>
</dbReference>
<feature type="compositionally biased region" description="Basic and acidic residues" evidence="13">
    <location>
        <begin position="1448"/>
        <end position="1462"/>
    </location>
</feature>
<dbReference type="Pfam" id="PF00781">
    <property type="entry name" value="DAGK_cat"/>
    <property type="match status" value="1"/>
</dbReference>
<feature type="compositionally biased region" description="Polar residues" evidence="13">
    <location>
        <begin position="1581"/>
        <end position="1590"/>
    </location>
</feature>
<dbReference type="GO" id="GO:0004143">
    <property type="term" value="F:ATP-dependent diacylglycerol kinase activity"/>
    <property type="evidence" value="ECO:0007669"/>
    <property type="project" value="UniProtKB-EC"/>
</dbReference>
<organism evidence="18">
    <name type="scientific">Neospora caninum (strain Liverpool)</name>
    <dbReference type="NCBI Taxonomy" id="572307"/>
    <lineage>
        <taxon>Eukaryota</taxon>
        <taxon>Sar</taxon>
        <taxon>Alveolata</taxon>
        <taxon>Apicomplexa</taxon>
        <taxon>Conoidasida</taxon>
        <taxon>Coccidia</taxon>
        <taxon>Eucoccidiorida</taxon>
        <taxon>Eimeriorina</taxon>
        <taxon>Sarcocystidae</taxon>
        <taxon>Neospora</taxon>
    </lineage>
</organism>
<evidence type="ECO:0000256" key="4">
    <source>
        <dbReference type="ARBA" id="ARBA00022723"/>
    </source>
</evidence>
<feature type="compositionally biased region" description="Basic and acidic residues" evidence="13">
    <location>
        <begin position="934"/>
        <end position="951"/>
    </location>
</feature>
<feature type="region of interest" description="Disordered" evidence="13">
    <location>
        <begin position="1565"/>
        <end position="1617"/>
    </location>
</feature>
<keyword evidence="14" id="KW-1133">Transmembrane helix</keyword>
<dbReference type="PROSITE" id="PS50081">
    <property type="entry name" value="ZF_DAG_PE_2"/>
    <property type="match status" value="2"/>
</dbReference>
<feature type="compositionally biased region" description="Low complexity" evidence="13">
    <location>
        <begin position="644"/>
        <end position="656"/>
    </location>
</feature>